<sequence length="108" mass="12745">MKTALYISCDDFLPFCLISSFFFLHTKADKHIFNFYFEFFHSPRYIIIQDLSLSLASNFIKFFLFDFISKLPLLIYLSSLSGLKTPNQKPESYRQPTRIHHMGRGGYN</sequence>
<feature type="compositionally biased region" description="Basic residues" evidence="1">
    <location>
        <begin position="97"/>
        <end position="108"/>
    </location>
</feature>
<accession>A0A8A1L7H8</accession>
<dbReference type="AlphaFoldDB" id="A0A8A1L7H8"/>
<gene>
    <name evidence="2" type="ORF">I7I53_11032</name>
</gene>
<dbReference type="EMBL" id="CP069102">
    <property type="protein sequence ID" value="QSS50368.1"/>
    <property type="molecule type" value="Genomic_DNA"/>
</dbReference>
<feature type="region of interest" description="Disordered" evidence="1">
    <location>
        <begin position="83"/>
        <end position="108"/>
    </location>
</feature>
<proteinExistence type="predicted"/>
<reference evidence="2" key="1">
    <citation type="submission" date="2021-01" db="EMBL/GenBank/DDBJ databases">
        <title>Chromosome-level genome assembly of a human fungal pathogen reveals clustering of transcriptionally co-regulated genes.</title>
        <authorList>
            <person name="Voorhies M."/>
            <person name="Cohen S."/>
            <person name="Shea T.P."/>
            <person name="Petrus S."/>
            <person name="Munoz J.F."/>
            <person name="Poplawski S."/>
            <person name="Goldman W.E."/>
            <person name="Michael T."/>
            <person name="Cuomo C.A."/>
            <person name="Sil A."/>
            <person name="Beyhan S."/>
        </authorList>
    </citation>
    <scope>NUCLEOTIDE SEQUENCE</scope>
    <source>
        <strain evidence="2">H88</strain>
    </source>
</reference>
<dbReference type="Proteomes" id="UP000663419">
    <property type="component" value="Chromosome 1"/>
</dbReference>
<evidence type="ECO:0000313" key="2">
    <source>
        <dbReference type="EMBL" id="QSS50368.1"/>
    </source>
</evidence>
<name>A0A8A1L7H8_AJEC8</name>
<dbReference type="VEuPathDB" id="FungiDB:I7I53_11032"/>
<evidence type="ECO:0000256" key="1">
    <source>
        <dbReference type="SAM" id="MobiDB-lite"/>
    </source>
</evidence>
<organism evidence="2 3">
    <name type="scientific">Ajellomyces capsulatus (strain H88)</name>
    <name type="common">Darling's disease fungus</name>
    <name type="synonym">Histoplasma capsulatum</name>
    <dbReference type="NCBI Taxonomy" id="544711"/>
    <lineage>
        <taxon>Eukaryota</taxon>
        <taxon>Fungi</taxon>
        <taxon>Dikarya</taxon>
        <taxon>Ascomycota</taxon>
        <taxon>Pezizomycotina</taxon>
        <taxon>Eurotiomycetes</taxon>
        <taxon>Eurotiomycetidae</taxon>
        <taxon>Onygenales</taxon>
        <taxon>Ajellomycetaceae</taxon>
        <taxon>Histoplasma</taxon>
    </lineage>
</organism>
<protein>
    <submittedName>
        <fullName evidence="2">Uncharacterized protein</fullName>
    </submittedName>
</protein>
<evidence type="ECO:0000313" key="3">
    <source>
        <dbReference type="Proteomes" id="UP000663419"/>
    </source>
</evidence>